<dbReference type="Proteomes" id="UP001139089">
    <property type="component" value="Unassembled WGS sequence"/>
</dbReference>
<name>A0A9X1NT81_9HYPH</name>
<accession>A0A9X1NT81</accession>
<dbReference type="SUPFAM" id="SSF109854">
    <property type="entry name" value="DinB/YfiT-like putative metalloenzymes"/>
    <property type="match status" value="1"/>
</dbReference>
<dbReference type="AlphaFoldDB" id="A0A9X1NT81"/>
<dbReference type="PANTHER" id="PTHR37302:SF1">
    <property type="entry name" value="PROTEIN DINB"/>
    <property type="match status" value="1"/>
</dbReference>
<evidence type="ECO:0000313" key="5">
    <source>
        <dbReference type="Proteomes" id="UP001139089"/>
    </source>
</evidence>
<reference evidence="4" key="1">
    <citation type="submission" date="2021-12" db="EMBL/GenBank/DDBJ databases">
        <authorList>
            <person name="Li Y."/>
        </authorList>
    </citation>
    <scope>NUCLEOTIDE SEQUENCE</scope>
    <source>
        <strain evidence="4">DKSPLA3</strain>
    </source>
</reference>
<dbReference type="Pfam" id="PF05163">
    <property type="entry name" value="DinB"/>
    <property type="match status" value="1"/>
</dbReference>
<dbReference type="Gene3D" id="1.20.120.450">
    <property type="entry name" value="dinb family like domain"/>
    <property type="match status" value="1"/>
</dbReference>
<keyword evidence="5" id="KW-1185">Reference proteome</keyword>
<dbReference type="RefSeq" id="WP_231813259.1">
    <property type="nucleotide sequence ID" value="NZ_JAJOZR010000004.1"/>
</dbReference>
<comment type="similarity">
    <text evidence="1">Belongs to the DinB family.</text>
</comment>
<feature type="binding site" evidence="3">
    <location>
        <position position="133"/>
    </location>
    <ligand>
        <name>a divalent metal cation</name>
        <dbReference type="ChEBI" id="CHEBI:60240"/>
    </ligand>
</feature>
<dbReference type="InterPro" id="IPR007837">
    <property type="entry name" value="DinB"/>
</dbReference>
<gene>
    <name evidence="4" type="ORF">LRX75_07765</name>
</gene>
<keyword evidence="2 3" id="KW-0479">Metal-binding</keyword>
<feature type="binding site" evidence="3">
    <location>
        <position position="48"/>
    </location>
    <ligand>
        <name>a divalent metal cation</name>
        <dbReference type="ChEBI" id="CHEBI:60240"/>
    </ligand>
</feature>
<evidence type="ECO:0000256" key="3">
    <source>
        <dbReference type="PIRSR" id="PIRSR607837-1"/>
    </source>
</evidence>
<organism evidence="4 5">
    <name type="scientific">Rhizobium quercicola</name>
    <dbReference type="NCBI Taxonomy" id="2901226"/>
    <lineage>
        <taxon>Bacteria</taxon>
        <taxon>Pseudomonadati</taxon>
        <taxon>Pseudomonadota</taxon>
        <taxon>Alphaproteobacteria</taxon>
        <taxon>Hyphomicrobiales</taxon>
        <taxon>Rhizobiaceae</taxon>
        <taxon>Rhizobium/Agrobacterium group</taxon>
        <taxon>Rhizobium</taxon>
    </lineage>
</organism>
<evidence type="ECO:0000313" key="4">
    <source>
        <dbReference type="EMBL" id="MCD7108936.1"/>
    </source>
</evidence>
<comment type="caution">
    <text evidence="4">The sequence shown here is derived from an EMBL/GenBank/DDBJ whole genome shotgun (WGS) entry which is preliminary data.</text>
</comment>
<dbReference type="EMBL" id="JAJOZR010000004">
    <property type="protein sequence ID" value="MCD7108936.1"/>
    <property type="molecule type" value="Genomic_DNA"/>
</dbReference>
<dbReference type="GO" id="GO:0046872">
    <property type="term" value="F:metal ion binding"/>
    <property type="evidence" value="ECO:0007669"/>
    <property type="project" value="UniProtKB-KW"/>
</dbReference>
<evidence type="ECO:0000256" key="1">
    <source>
        <dbReference type="ARBA" id="ARBA00008635"/>
    </source>
</evidence>
<proteinExistence type="inferred from homology"/>
<dbReference type="InterPro" id="IPR034660">
    <property type="entry name" value="DinB/YfiT-like"/>
</dbReference>
<feature type="binding site" evidence="3">
    <location>
        <position position="137"/>
    </location>
    <ligand>
        <name>a divalent metal cation</name>
        <dbReference type="ChEBI" id="CHEBI:60240"/>
    </ligand>
</feature>
<sequence>MIDHFRMFAAYNGWANDRIYAAAEVLGDEGRRRPTGAAFGTLHATLNHLLATDRIWMKRFTGKGEAPGTLDAILYEDFTELRAARVAEDRRLAAWIDGLGPDDLAGVFTYTPISIPKPITQALSPCLTHLFNHQTHHRGQCHMILTSLGQPSVVLDLVFFLRSRAA</sequence>
<evidence type="ECO:0000256" key="2">
    <source>
        <dbReference type="ARBA" id="ARBA00022723"/>
    </source>
</evidence>
<protein>
    <submittedName>
        <fullName evidence="4">DinB family protein</fullName>
    </submittedName>
</protein>
<dbReference type="PANTHER" id="PTHR37302">
    <property type="entry name" value="SLR1116 PROTEIN"/>
    <property type="match status" value="1"/>
</dbReference>